<feature type="compositionally biased region" description="Basic and acidic residues" evidence="1">
    <location>
        <begin position="804"/>
        <end position="813"/>
    </location>
</feature>
<feature type="compositionally biased region" description="Basic and acidic residues" evidence="1">
    <location>
        <begin position="780"/>
        <end position="790"/>
    </location>
</feature>
<keyword evidence="3" id="KW-1185">Reference proteome</keyword>
<feature type="compositionally biased region" description="Low complexity" evidence="1">
    <location>
        <begin position="842"/>
        <end position="870"/>
    </location>
</feature>
<reference evidence="3" key="1">
    <citation type="journal article" date="2013" name="Genetics">
        <title>The draft genome and transcriptome of Panagrellus redivivus are shaped by the harsh demands of a free-living lifestyle.</title>
        <authorList>
            <person name="Srinivasan J."/>
            <person name="Dillman A.R."/>
            <person name="Macchietto M.G."/>
            <person name="Heikkinen L."/>
            <person name="Lakso M."/>
            <person name="Fracchia K.M."/>
            <person name="Antoshechkin I."/>
            <person name="Mortazavi A."/>
            <person name="Wong G."/>
            <person name="Sternberg P.W."/>
        </authorList>
    </citation>
    <scope>NUCLEOTIDE SEQUENCE [LARGE SCALE GENOMIC DNA]</scope>
    <source>
        <strain evidence="3">MT8872</strain>
    </source>
</reference>
<organism evidence="3 4">
    <name type="scientific">Panagrellus redivivus</name>
    <name type="common">Microworm</name>
    <dbReference type="NCBI Taxonomy" id="6233"/>
    <lineage>
        <taxon>Eukaryota</taxon>
        <taxon>Metazoa</taxon>
        <taxon>Ecdysozoa</taxon>
        <taxon>Nematoda</taxon>
        <taxon>Chromadorea</taxon>
        <taxon>Rhabditida</taxon>
        <taxon>Tylenchina</taxon>
        <taxon>Panagrolaimomorpha</taxon>
        <taxon>Panagrolaimoidea</taxon>
        <taxon>Panagrolaimidae</taxon>
        <taxon>Panagrellus</taxon>
    </lineage>
</organism>
<name>A0A7E4VFN7_PANRE</name>
<evidence type="ECO:0000256" key="1">
    <source>
        <dbReference type="SAM" id="MobiDB-lite"/>
    </source>
</evidence>
<feature type="compositionally biased region" description="Basic and acidic residues" evidence="1">
    <location>
        <begin position="164"/>
        <end position="173"/>
    </location>
</feature>
<dbReference type="PROSITE" id="PS50097">
    <property type="entry name" value="BTB"/>
    <property type="match status" value="1"/>
</dbReference>
<evidence type="ECO:0000313" key="4">
    <source>
        <dbReference type="WBParaSite" id="Pan_g2054.t1"/>
    </source>
</evidence>
<feature type="compositionally biased region" description="Polar residues" evidence="1">
    <location>
        <begin position="1008"/>
        <end position="1019"/>
    </location>
</feature>
<dbReference type="WBParaSite" id="Pan_g2054.t1">
    <property type="protein sequence ID" value="Pan_g2054.t1"/>
    <property type="gene ID" value="Pan_g2054"/>
</dbReference>
<dbReference type="SUPFAM" id="SSF54695">
    <property type="entry name" value="POZ domain"/>
    <property type="match status" value="1"/>
</dbReference>
<feature type="domain" description="BTB" evidence="2">
    <location>
        <begin position="401"/>
        <end position="462"/>
    </location>
</feature>
<feature type="compositionally biased region" description="Low complexity" evidence="1">
    <location>
        <begin position="924"/>
        <end position="936"/>
    </location>
</feature>
<feature type="region of interest" description="Disordered" evidence="1">
    <location>
        <begin position="804"/>
        <end position="1082"/>
    </location>
</feature>
<proteinExistence type="predicted"/>
<feature type="region of interest" description="Disordered" evidence="1">
    <location>
        <begin position="130"/>
        <end position="244"/>
    </location>
</feature>
<dbReference type="Proteomes" id="UP000492821">
    <property type="component" value="Unassembled WGS sequence"/>
</dbReference>
<feature type="compositionally biased region" description="Gly residues" evidence="1">
    <location>
        <begin position="145"/>
        <end position="155"/>
    </location>
</feature>
<dbReference type="Pfam" id="PF26017">
    <property type="entry name" value="BACK_BTBD8"/>
    <property type="match status" value="1"/>
</dbReference>
<sequence>MSCMRNNSLLWEQFSTQRDKIINTLRAKLQEDMAALIGHSETADLVLVAADGRKTPAHICILRQRAPVFFQRHVAPTLLTRTARQTRAHGGPVEVAVGDVDSAGLAFFIRSVYTDEEIAQLGAVEEHRDNEDFHNYDIDDDETGGRSGGSGGFAGGRSIDEDDTPRQQDRDSLNDAPGVSDQGPVEAEKPPTPVQQTFASTPAKKAIKRESDSGFHQPNSVEKPDDSGPPAMTSFRELASDSPMCLSNYSERSQYDIMEEDETEVDTARTYDQHGKFARLDDSGISSSRNDSPIKQRKTSTKIFPMFIGFGNNDSSDMTQSMPDTSATFSTNQYSSPNMLGAGSIRGRAMLARRLSVTSLTSLTSIDLTPTTESVVPVDDKLPCSKLAADLLDMYVKSVDTDVVVTTDDGDLHAHKCILWATCPSFRKSLKTSNRIELRGFSQKSINFLLTFLYGGVTCIPDDVQVWDVVSLATHLNLDGLAQVAILHLKTHKCHFFHRPCASCVSATFDALPQLQSIKCLNPLYAEAMQWQSRHFSRIWKSRVFLHMDEQWQRECRDALVAEVNEETIIETLLGAEKLQASLPRIKTAALAESVQSLVADVVEYCTDFLTSSFDLVVGSKSFKSYGKGLALNLGLMEELLPPLVHSLSADVAIRTFITLRDLLIEIQTAVEQQTMIQAQRSPQRRSDEFRIPLNDWSNRFIHLCRRLFESTDKHLLHYAFSVVKCDAYNLLSADEKARIEEAGIFVEMRMPRAPPPKLSSFNRAYKRSSSVGIGAGPGGRHDRTRSLERPRPIISLVLEASEKEERARDKTYAEINQSRLSRNDENHDPEPQEAKPQEQHAPAASAPAPKPTSTSTASLKRQASPSSKIPAPPPAKRETATRQQGPSESPATPKKQKPSTSTESAQPVHRSPKKTGPPPSKRSAGTSKTTTSATAQQNSDEFLKERHATQTIVTSHQIAELGIDPRDLGVPHVSESSPKMKPKSVVRPMPKAPSLAASGHTAPAIGPSSSTATSSQRVRPTSAKTTASSRAAAAASTHAPAKSRNSLPAASRPTAASAARASNAAAKRGTQVESKIPKVRA</sequence>
<accession>A0A7E4VFN7</accession>
<feature type="compositionally biased region" description="Basic and acidic residues" evidence="1">
    <location>
        <begin position="822"/>
        <end position="839"/>
    </location>
</feature>
<feature type="compositionally biased region" description="Polar residues" evidence="1">
    <location>
        <begin position="882"/>
        <end position="891"/>
    </location>
</feature>
<dbReference type="Gene3D" id="3.30.710.10">
    <property type="entry name" value="Potassium Channel Kv1.1, Chain A"/>
    <property type="match status" value="2"/>
</dbReference>
<reference evidence="4" key="2">
    <citation type="submission" date="2020-10" db="UniProtKB">
        <authorList>
            <consortium name="WormBaseParasite"/>
        </authorList>
    </citation>
    <scope>IDENTIFICATION</scope>
</reference>
<evidence type="ECO:0000259" key="2">
    <source>
        <dbReference type="PROSITE" id="PS50097"/>
    </source>
</evidence>
<dbReference type="SMART" id="SM00225">
    <property type="entry name" value="BTB"/>
    <property type="match status" value="1"/>
</dbReference>
<dbReference type="AlphaFoldDB" id="A0A7E4VFN7"/>
<dbReference type="Pfam" id="PF00651">
    <property type="entry name" value="BTB"/>
    <property type="match status" value="1"/>
</dbReference>
<dbReference type="InterPro" id="IPR011333">
    <property type="entry name" value="SKP1/BTB/POZ_sf"/>
</dbReference>
<protein>
    <submittedName>
        <fullName evidence="4">BTB domain-containing protein</fullName>
    </submittedName>
</protein>
<feature type="compositionally biased region" description="Low complexity" evidence="1">
    <location>
        <begin position="1020"/>
        <end position="1069"/>
    </location>
</feature>
<dbReference type="PANTHER" id="PTHR22427">
    <property type="entry name" value="GH15728P"/>
    <property type="match status" value="1"/>
</dbReference>
<dbReference type="PANTHER" id="PTHR22427:SF7">
    <property type="entry name" value="GH15728P"/>
    <property type="match status" value="1"/>
</dbReference>
<evidence type="ECO:0000313" key="3">
    <source>
        <dbReference type="Proteomes" id="UP000492821"/>
    </source>
</evidence>
<feature type="region of interest" description="Disordered" evidence="1">
    <location>
        <begin position="769"/>
        <end position="790"/>
    </location>
</feature>
<dbReference type="InterPro" id="IPR043225">
    <property type="entry name" value="BACK_BTBD8"/>
</dbReference>
<dbReference type="InterPro" id="IPR000210">
    <property type="entry name" value="BTB/POZ_dom"/>
</dbReference>